<reference evidence="1" key="1">
    <citation type="submission" date="2022-07" db="EMBL/GenBank/DDBJ databases">
        <title>Genome Sequence of Phlebia brevispora.</title>
        <authorList>
            <person name="Buettner E."/>
        </authorList>
    </citation>
    <scope>NUCLEOTIDE SEQUENCE</scope>
    <source>
        <strain evidence="1">MPL23</strain>
    </source>
</reference>
<proteinExistence type="predicted"/>
<dbReference type="EMBL" id="JANHOG010000311">
    <property type="protein sequence ID" value="KAJ3555658.1"/>
    <property type="molecule type" value="Genomic_DNA"/>
</dbReference>
<organism evidence="1 2">
    <name type="scientific">Phlebia brevispora</name>
    <dbReference type="NCBI Taxonomy" id="194682"/>
    <lineage>
        <taxon>Eukaryota</taxon>
        <taxon>Fungi</taxon>
        <taxon>Dikarya</taxon>
        <taxon>Basidiomycota</taxon>
        <taxon>Agaricomycotina</taxon>
        <taxon>Agaricomycetes</taxon>
        <taxon>Polyporales</taxon>
        <taxon>Meruliaceae</taxon>
        <taxon>Phlebia</taxon>
    </lineage>
</organism>
<protein>
    <submittedName>
        <fullName evidence="1">Uncharacterized protein</fullName>
    </submittedName>
</protein>
<gene>
    <name evidence="1" type="ORF">NM688_g2451</name>
</gene>
<name>A0ACC1T8S4_9APHY</name>
<evidence type="ECO:0000313" key="1">
    <source>
        <dbReference type="EMBL" id="KAJ3555658.1"/>
    </source>
</evidence>
<keyword evidence="2" id="KW-1185">Reference proteome</keyword>
<dbReference type="Proteomes" id="UP001148662">
    <property type="component" value="Unassembled WGS sequence"/>
</dbReference>
<evidence type="ECO:0000313" key="2">
    <source>
        <dbReference type="Proteomes" id="UP001148662"/>
    </source>
</evidence>
<comment type="caution">
    <text evidence="1">The sequence shown here is derived from an EMBL/GenBank/DDBJ whole genome shotgun (WGS) entry which is preliminary data.</text>
</comment>
<sequence>MDNRPGGLDFSQPEESMAIANILWTSCSSSMTTCALTLHQTARSLTVVRQSPITLPLAKVINATGATNIISNDRARIKALREGPPFEVSSTRVDYGYVTSVGFGTPPTYYDLIVDTGSSVTWTGANPDKPYVITPSSVDTGFTAVLLYGSGFAIGEQYNDTVTLGPIAIHNQGIVAANNGTGFAGFDGVLGLGPVDLTSGTTTSGEEIPTVEDNAFQQGLIPARVIAVSFEPTDTAPVTNGEITFGSIDTAKFIPPITYVPLTTTSPASLYWGIDQSVTYRGETILIETAGIVDTGTTFLYLASDAYSRYQNVTAATVEESTGLLYVSKDQYGRLADLVFNIGGTKFALTPNAQIWPRALNSALQGADPNKIYLAVGDLGLPTGTGFDFVDGMVFLERFYSVFDTGHNRVGLANTVFTKAVVN</sequence>
<accession>A0ACC1T8S4</accession>